<evidence type="ECO:0000313" key="3">
    <source>
        <dbReference type="Proteomes" id="UP001224890"/>
    </source>
</evidence>
<dbReference type="RefSeq" id="XP_060422821.1">
    <property type="nucleotide sequence ID" value="XM_060578488.1"/>
</dbReference>
<evidence type="ECO:0000313" key="2">
    <source>
        <dbReference type="EMBL" id="KAK1658057.1"/>
    </source>
</evidence>
<feature type="compositionally biased region" description="Pro residues" evidence="1">
    <location>
        <begin position="44"/>
        <end position="59"/>
    </location>
</feature>
<evidence type="ECO:0008006" key="4">
    <source>
        <dbReference type="Google" id="ProtNLM"/>
    </source>
</evidence>
<organism evidence="2 3">
    <name type="scientific">Colletotrichum godetiae</name>
    <dbReference type="NCBI Taxonomy" id="1209918"/>
    <lineage>
        <taxon>Eukaryota</taxon>
        <taxon>Fungi</taxon>
        <taxon>Dikarya</taxon>
        <taxon>Ascomycota</taxon>
        <taxon>Pezizomycotina</taxon>
        <taxon>Sordariomycetes</taxon>
        <taxon>Hypocreomycetidae</taxon>
        <taxon>Glomerellales</taxon>
        <taxon>Glomerellaceae</taxon>
        <taxon>Colletotrichum</taxon>
        <taxon>Colletotrichum acutatum species complex</taxon>
    </lineage>
</organism>
<sequence length="209" mass="23284">MNQIPPCQLRLLQQPSDRHQQTGQYLSLPQTPMASPHPQLIAPAPAPAPAPERLPPPPGMKSSSGSDSATLACAGDARSTVTSVEKATSRFHHPGSIKTYSRATKLRRLRHCHITTSYQAKHYEPRFLRRLTRAAFTSYRCALCRDIFSREDILKRHFQKCSIRRGYPTGVSHLSYPQAPIKEGAAAPKVALGQKAIQQWLYSLDGVYE</sequence>
<proteinExistence type="predicted"/>
<dbReference type="Proteomes" id="UP001224890">
    <property type="component" value="Unassembled WGS sequence"/>
</dbReference>
<comment type="caution">
    <text evidence="2">The sequence shown here is derived from an EMBL/GenBank/DDBJ whole genome shotgun (WGS) entry which is preliminary data.</text>
</comment>
<gene>
    <name evidence="2" type="ORF">BDP55DRAFT_720945</name>
</gene>
<name>A0AAJ0AAK4_9PEZI</name>
<dbReference type="GeneID" id="85463014"/>
<evidence type="ECO:0000256" key="1">
    <source>
        <dbReference type="SAM" id="MobiDB-lite"/>
    </source>
</evidence>
<protein>
    <recommendedName>
        <fullName evidence="4">C2H2-type domain-containing protein</fullName>
    </recommendedName>
</protein>
<dbReference type="AlphaFoldDB" id="A0AAJ0AAK4"/>
<reference evidence="2" key="1">
    <citation type="submission" date="2021-06" db="EMBL/GenBank/DDBJ databases">
        <title>Comparative genomics, transcriptomics and evolutionary studies reveal genomic signatures of adaptation to plant cell wall in hemibiotrophic fungi.</title>
        <authorList>
            <consortium name="DOE Joint Genome Institute"/>
            <person name="Baroncelli R."/>
            <person name="Diaz J.F."/>
            <person name="Benocci T."/>
            <person name="Peng M."/>
            <person name="Battaglia E."/>
            <person name="Haridas S."/>
            <person name="Andreopoulos W."/>
            <person name="Labutti K."/>
            <person name="Pangilinan J."/>
            <person name="Floch G.L."/>
            <person name="Makela M.R."/>
            <person name="Henrissat B."/>
            <person name="Grigoriev I.V."/>
            <person name="Crouch J.A."/>
            <person name="De Vries R.P."/>
            <person name="Sukno S.A."/>
            <person name="Thon M.R."/>
        </authorList>
    </citation>
    <scope>NUCLEOTIDE SEQUENCE</scope>
    <source>
        <strain evidence="2">CBS 193.32</strain>
    </source>
</reference>
<feature type="compositionally biased region" description="Polar residues" evidence="1">
    <location>
        <begin position="1"/>
        <end position="33"/>
    </location>
</feature>
<dbReference type="EMBL" id="JAHMHR010000079">
    <property type="protein sequence ID" value="KAK1658057.1"/>
    <property type="molecule type" value="Genomic_DNA"/>
</dbReference>
<feature type="region of interest" description="Disordered" evidence="1">
    <location>
        <begin position="1"/>
        <end position="72"/>
    </location>
</feature>
<accession>A0AAJ0AAK4</accession>
<keyword evidence="3" id="KW-1185">Reference proteome</keyword>